<evidence type="ECO:0008006" key="3">
    <source>
        <dbReference type="Google" id="ProtNLM"/>
    </source>
</evidence>
<dbReference type="EMBL" id="JAPFFF010000003">
    <property type="protein sequence ID" value="KAK8893629.1"/>
    <property type="molecule type" value="Genomic_DNA"/>
</dbReference>
<protein>
    <recommendedName>
        <fullName evidence="3">RING-type domain-containing protein</fullName>
    </recommendedName>
</protein>
<dbReference type="Proteomes" id="UP001470230">
    <property type="component" value="Unassembled WGS sequence"/>
</dbReference>
<gene>
    <name evidence="1" type="ORF">M9Y10_022054</name>
</gene>
<sequence length="129" mass="14580">MSSKQNNSEDSKDHSSTSLDILFQIRQKLIDMGDPPFSLHPHFIEDDKNTAKPNDKSVKSQKRIKCIYCLNDIQNSDILCTMPCCNGICHVKCVKEINGNEDFLQACPKCLTKLSPKFKETIESICTVL</sequence>
<comment type="caution">
    <text evidence="1">The sequence shown here is derived from an EMBL/GenBank/DDBJ whole genome shotgun (WGS) entry which is preliminary data.</text>
</comment>
<name>A0ABR2KRC4_9EUKA</name>
<evidence type="ECO:0000313" key="2">
    <source>
        <dbReference type="Proteomes" id="UP001470230"/>
    </source>
</evidence>
<proteinExistence type="predicted"/>
<organism evidence="1 2">
    <name type="scientific">Tritrichomonas musculus</name>
    <dbReference type="NCBI Taxonomy" id="1915356"/>
    <lineage>
        <taxon>Eukaryota</taxon>
        <taxon>Metamonada</taxon>
        <taxon>Parabasalia</taxon>
        <taxon>Tritrichomonadida</taxon>
        <taxon>Tritrichomonadidae</taxon>
        <taxon>Tritrichomonas</taxon>
    </lineage>
</organism>
<keyword evidence="2" id="KW-1185">Reference proteome</keyword>
<evidence type="ECO:0000313" key="1">
    <source>
        <dbReference type="EMBL" id="KAK8893629.1"/>
    </source>
</evidence>
<accession>A0ABR2KRC4</accession>
<reference evidence="1 2" key="1">
    <citation type="submission" date="2024-04" db="EMBL/GenBank/DDBJ databases">
        <title>Tritrichomonas musculus Genome.</title>
        <authorList>
            <person name="Alves-Ferreira E."/>
            <person name="Grigg M."/>
            <person name="Lorenzi H."/>
            <person name="Galac M."/>
        </authorList>
    </citation>
    <scope>NUCLEOTIDE SEQUENCE [LARGE SCALE GENOMIC DNA]</scope>
    <source>
        <strain evidence="1 2">EAF2021</strain>
    </source>
</reference>